<dbReference type="SUPFAM" id="SSF161084">
    <property type="entry name" value="MAPEG domain-like"/>
    <property type="match status" value="1"/>
</dbReference>
<dbReference type="Gene3D" id="1.20.120.550">
    <property type="entry name" value="Membrane associated eicosanoid/glutathione metabolism-like domain"/>
    <property type="match status" value="1"/>
</dbReference>
<dbReference type="GO" id="GO:0016020">
    <property type="term" value="C:membrane"/>
    <property type="evidence" value="ECO:0007669"/>
    <property type="project" value="UniProtKB-SubCell"/>
</dbReference>
<comment type="subcellular location">
    <subcellularLocation>
        <location evidence="1">Membrane</location>
    </subcellularLocation>
</comment>
<reference evidence="5" key="1">
    <citation type="submission" date="2019-06" db="EMBL/GenBank/DDBJ databases">
        <authorList>
            <person name="Gan P."/>
            <person name="Shirasu K."/>
        </authorList>
    </citation>
    <scope>NUCLEOTIDE SEQUENCE [LARGE SCALE GENOMIC DNA]</scope>
    <source>
        <strain evidence="5">CAD2</strain>
    </source>
</reference>
<comment type="caution">
    <text evidence="5">The sequence shown here is derived from an EMBL/GenBank/DDBJ whole genome shotgun (WGS) entry which is preliminary data.</text>
</comment>
<dbReference type="OrthoDB" id="2122304at2759"/>
<keyword evidence="6" id="KW-1185">Reference proteome</keyword>
<dbReference type="EMBL" id="QPMT01000075">
    <property type="protein sequence ID" value="KAF4844731.1"/>
    <property type="molecule type" value="Genomic_DNA"/>
</dbReference>
<dbReference type="PANTHER" id="PTHR35371:SF1">
    <property type="entry name" value="BLR7753 PROTEIN"/>
    <property type="match status" value="1"/>
</dbReference>
<protein>
    <recommendedName>
        <fullName evidence="7">MAPEG family protein</fullName>
    </recommendedName>
</protein>
<evidence type="ECO:0000256" key="1">
    <source>
        <dbReference type="ARBA" id="ARBA00004370"/>
    </source>
</evidence>
<gene>
    <name evidence="5" type="ORF">CGCSCA2_v013797</name>
</gene>
<dbReference type="PANTHER" id="PTHR35371">
    <property type="entry name" value="INNER MEMBRANE PROTEIN"/>
    <property type="match status" value="1"/>
</dbReference>
<dbReference type="Proteomes" id="UP000711996">
    <property type="component" value="Unassembled WGS sequence"/>
</dbReference>
<name>A0A9P5BMT3_COLSI</name>
<dbReference type="Pfam" id="PF01124">
    <property type="entry name" value="MAPEG"/>
    <property type="match status" value="1"/>
</dbReference>
<keyword evidence="3" id="KW-1133">Transmembrane helix</keyword>
<dbReference type="AlphaFoldDB" id="A0A9P5BMT3"/>
<evidence type="ECO:0000313" key="6">
    <source>
        <dbReference type="Proteomes" id="UP000711996"/>
    </source>
</evidence>
<evidence type="ECO:0008006" key="7">
    <source>
        <dbReference type="Google" id="ProtNLM"/>
    </source>
</evidence>
<dbReference type="InterPro" id="IPR023352">
    <property type="entry name" value="MAPEG-like_dom_sf"/>
</dbReference>
<accession>A0A9P5BMT3</accession>
<proteinExistence type="predicted"/>
<evidence type="ECO:0000256" key="4">
    <source>
        <dbReference type="ARBA" id="ARBA00023136"/>
    </source>
</evidence>
<organism evidence="5 6">
    <name type="scientific">Colletotrichum siamense</name>
    <name type="common">Anthracnose fungus</name>
    <dbReference type="NCBI Taxonomy" id="690259"/>
    <lineage>
        <taxon>Eukaryota</taxon>
        <taxon>Fungi</taxon>
        <taxon>Dikarya</taxon>
        <taxon>Ascomycota</taxon>
        <taxon>Pezizomycotina</taxon>
        <taxon>Sordariomycetes</taxon>
        <taxon>Hypocreomycetidae</taxon>
        <taxon>Glomerellales</taxon>
        <taxon>Glomerellaceae</taxon>
        <taxon>Colletotrichum</taxon>
        <taxon>Colletotrichum gloeosporioides species complex</taxon>
    </lineage>
</organism>
<dbReference type="InterPro" id="IPR001129">
    <property type="entry name" value="Membr-assoc_MAPEG"/>
</dbReference>
<sequence length="200" mass="22332">MTSLLGLSNNISYFTIPLALALALGPRFYSGLAGPGKKLFDRQNPREFSETLKKADLDEKLRGRLLRAEACSANGFEALPLYAAAVTAANSAGISAPVMNFLSISWLSSRVLYTYVYVWHQERETLAQDQAPLRFKVWAVGAVIYKGNQYAMLFRPTGKKFDDYLMHLHYPPQSPRSQRQCGGMACGHYECEGRRVIGGW</sequence>
<keyword evidence="2" id="KW-0812">Transmembrane</keyword>
<evidence type="ECO:0000313" key="5">
    <source>
        <dbReference type="EMBL" id="KAF4844731.1"/>
    </source>
</evidence>
<keyword evidence="4" id="KW-0472">Membrane</keyword>
<evidence type="ECO:0000256" key="2">
    <source>
        <dbReference type="ARBA" id="ARBA00022692"/>
    </source>
</evidence>
<evidence type="ECO:0000256" key="3">
    <source>
        <dbReference type="ARBA" id="ARBA00022989"/>
    </source>
</evidence>